<proteinExistence type="predicted"/>
<evidence type="ECO:0000256" key="2">
    <source>
        <dbReference type="SAM" id="SignalP"/>
    </source>
</evidence>
<dbReference type="AlphaFoldDB" id="A0A6A3N5S1"/>
<feature type="chain" id="PRO_5025398632" description="RxLR effector protein" evidence="2">
    <location>
        <begin position="27"/>
        <end position="182"/>
    </location>
</feature>
<evidence type="ECO:0000313" key="4">
    <source>
        <dbReference type="Proteomes" id="UP000429607"/>
    </source>
</evidence>
<evidence type="ECO:0000256" key="1">
    <source>
        <dbReference type="SAM" id="MobiDB-lite"/>
    </source>
</evidence>
<sequence>MFGFSTSSKFSTLCLAVAVLSSGARAEQEVAETFGLLGLHHGVFGAPVVGYGAPATAMAWGPPVGTNVLGLGAHVGVGVGLPGIGYGAPVYGVPAAGVYNAPRPAFYNAPRPAVYNTSTNGGYNNVATAGANSAPSPAVNAAPSSTANANAATQDDSTKTGTVRRIRTQDMITITIRMLISN</sequence>
<evidence type="ECO:0000313" key="3">
    <source>
        <dbReference type="EMBL" id="KAE9036306.1"/>
    </source>
</evidence>
<name>A0A6A3N5S1_9STRA</name>
<protein>
    <recommendedName>
        <fullName evidence="5">RxLR effector protein</fullName>
    </recommendedName>
</protein>
<feature type="signal peptide" evidence="2">
    <location>
        <begin position="1"/>
        <end position="26"/>
    </location>
</feature>
<feature type="region of interest" description="Disordered" evidence="1">
    <location>
        <begin position="134"/>
        <end position="161"/>
    </location>
</feature>
<gene>
    <name evidence="3" type="ORF">PR001_g8893</name>
</gene>
<feature type="compositionally biased region" description="Low complexity" evidence="1">
    <location>
        <begin position="134"/>
        <end position="152"/>
    </location>
</feature>
<accession>A0A6A3N5S1</accession>
<dbReference type="Proteomes" id="UP000429607">
    <property type="component" value="Unassembled WGS sequence"/>
</dbReference>
<comment type="caution">
    <text evidence="3">The sequence shown here is derived from an EMBL/GenBank/DDBJ whole genome shotgun (WGS) entry which is preliminary data.</text>
</comment>
<reference evidence="3 4" key="1">
    <citation type="submission" date="2018-09" db="EMBL/GenBank/DDBJ databases">
        <title>Genomic investigation of the strawberry pathogen Phytophthora fragariae indicates pathogenicity is determined by transcriptional variation in three key races.</title>
        <authorList>
            <person name="Adams T.M."/>
            <person name="Armitage A.D."/>
            <person name="Sobczyk M.K."/>
            <person name="Bates H.J."/>
            <person name="Dunwell J.M."/>
            <person name="Nellist C.F."/>
            <person name="Harrison R.J."/>
        </authorList>
    </citation>
    <scope>NUCLEOTIDE SEQUENCE [LARGE SCALE GENOMIC DNA]</scope>
    <source>
        <strain evidence="3 4">SCRP249</strain>
    </source>
</reference>
<organism evidence="3 4">
    <name type="scientific">Phytophthora rubi</name>
    <dbReference type="NCBI Taxonomy" id="129364"/>
    <lineage>
        <taxon>Eukaryota</taxon>
        <taxon>Sar</taxon>
        <taxon>Stramenopiles</taxon>
        <taxon>Oomycota</taxon>
        <taxon>Peronosporomycetes</taxon>
        <taxon>Peronosporales</taxon>
        <taxon>Peronosporaceae</taxon>
        <taxon>Phytophthora</taxon>
    </lineage>
</organism>
<dbReference type="EMBL" id="QXFV01000480">
    <property type="protein sequence ID" value="KAE9036306.1"/>
    <property type="molecule type" value="Genomic_DNA"/>
</dbReference>
<evidence type="ECO:0008006" key="5">
    <source>
        <dbReference type="Google" id="ProtNLM"/>
    </source>
</evidence>
<keyword evidence="2" id="KW-0732">Signal</keyword>